<keyword evidence="1" id="KW-0472">Membrane</keyword>
<keyword evidence="1" id="KW-0812">Transmembrane</keyword>
<reference evidence="2" key="2">
    <citation type="submission" date="2021-04" db="EMBL/GenBank/DDBJ databases">
        <authorList>
            <person name="Gilroy R."/>
        </authorList>
    </citation>
    <scope>NUCLEOTIDE SEQUENCE</scope>
    <source>
        <strain evidence="2">ChiGjej1B1-1692</strain>
    </source>
</reference>
<evidence type="ECO:0000256" key="1">
    <source>
        <dbReference type="SAM" id="Phobius"/>
    </source>
</evidence>
<feature type="transmembrane region" description="Helical" evidence="1">
    <location>
        <begin position="51"/>
        <end position="70"/>
    </location>
</feature>
<dbReference type="Proteomes" id="UP000823894">
    <property type="component" value="Unassembled WGS sequence"/>
</dbReference>
<organism evidence="2 3">
    <name type="scientific">Candidatus Mediterraneibacter faecigallinarum</name>
    <dbReference type="NCBI Taxonomy" id="2838669"/>
    <lineage>
        <taxon>Bacteria</taxon>
        <taxon>Bacillati</taxon>
        <taxon>Bacillota</taxon>
        <taxon>Clostridia</taxon>
        <taxon>Lachnospirales</taxon>
        <taxon>Lachnospiraceae</taxon>
        <taxon>Mediterraneibacter</taxon>
    </lineage>
</organism>
<feature type="transmembrane region" description="Helical" evidence="1">
    <location>
        <begin position="101"/>
        <end position="122"/>
    </location>
</feature>
<gene>
    <name evidence="2" type="ORF">H9757_12585</name>
</gene>
<comment type="caution">
    <text evidence="2">The sequence shown here is derived from an EMBL/GenBank/DDBJ whole genome shotgun (WGS) entry which is preliminary data.</text>
</comment>
<protein>
    <submittedName>
        <fullName evidence="2">Uncharacterized protein</fullName>
    </submittedName>
</protein>
<sequence length="132" mass="15197">MNYYRYEKSQLKSLGTWICTIAFLFCFLLNVGANTEAASDNLPEPVEFSLLLYFIGLSICLALTNNALFFSHEQGKRIFILQKYRFFPADLRKMFLTKALLLLRELLICLVLSLAIYLFIIFGKYGTAAELK</sequence>
<keyword evidence="1" id="KW-1133">Transmembrane helix</keyword>
<dbReference type="EMBL" id="DWWK01000210">
    <property type="protein sequence ID" value="HJC39871.1"/>
    <property type="molecule type" value="Genomic_DNA"/>
</dbReference>
<feature type="non-terminal residue" evidence="2">
    <location>
        <position position="132"/>
    </location>
</feature>
<reference evidence="2" key="1">
    <citation type="journal article" date="2021" name="PeerJ">
        <title>Extensive microbial diversity within the chicken gut microbiome revealed by metagenomics and culture.</title>
        <authorList>
            <person name="Gilroy R."/>
            <person name="Ravi A."/>
            <person name="Getino M."/>
            <person name="Pursley I."/>
            <person name="Horton D.L."/>
            <person name="Alikhan N.F."/>
            <person name="Baker D."/>
            <person name="Gharbi K."/>
            <person name="Hall N."/>
            <person name="Watson M."/>
            <person name="Adriaenssens E.M."/>
            <person name="Foster-Nyarko E."/>
            <person name="Jarju S."/>
            <person name="Secka A."/>
            <person name="Antonio M."/>
            <person name="Oren A."/>
            <person name="Chaudhuri R.R."/>
            <person name="La Ragione R."/>
            <person name="Hildebrand F."/>
            <person name="Pallen M.J."/>
        </authorList>
    </citation>
    <scope>NUCLEOTIDE SEQUENCE</scope>
    <source>
        <strain evidence="2">ChiGjej1B1-1692</strain>
    </source>
</reference>
<dbReference type="AlphaFoldDB" id="A0A9D2SZJ2"/>
<proteinExistence type="predicted"/>
<accession>A0A9D2SZJ2</accession>
<evidence type="ECO:0000313" key="2">
    <source>
        <dbReference type="EMBL" id="HJC39871.1"/>
    </source>
</evidence>
<evidence type="ECO:0000313" key="3">
    <source>
        <dbReference type="Proteomes" id="UP000823894"/>
    </source>
</evidence>
<name>A0A9D2SZJ2_9FIRM</name>
<feature type="transmembrane region" description="Helical" evidence="1">
    <location>
        <begin position="12"/>
        <end position="31"/>
    </location>
</feature>